<protein>
    <recommendedName>
        <fullName evidence="6">Protein FAM81A</fullName>
    </recommendedName>
</protein>
<organism evidence="4 5">
    <name type="scientific">Ridgeia piscesae</name>
    <name type="common">Tubeworm</name>
    <dbReference type="NCBI Taxonomy" id="27915"/>
    <lineage>
        <taxon>Eukaryota</taxon>
        <taxon>Metazoa</taxon>
        <taxon>Spiralia</taxon>
        <taxon>Lophotrochozoa</taxon>
        <taxon>Annelida</taxon>
        <taxon>Polychaeta</taxon>
        <taxon>Sedentaria</taxon>
        <taxon>Canalipalpata</taxon>
        <taxon>Sabellida</taxon>
        <taxon>Siboglinidae</taxon>
        <taxon>Ridgeia</taxon>
    </lineage>
</organism>
<evidence type="ECO:0000256" key="2">
    <source>
        <dbReference type="ARBA" id="ARBA00046344"/>
    </source>
</evidence>
<evidence type="ECO:0000256" key="1">
    <source>
        <dbReference type="ARBA" id="ARBA00023054"/>
    </source>
</evidence>
<comment type="caution">
    <text evidence="4">The sequence shown here is derived from an EMBL/GenBank/DDBJ whole genome shotgun (WGS) entry which is preliminary data.</text>
</comment>
<keyword evidence="5" id="KW-1185">Reference proteome</keyword>
<dbReference type="EMBL" id="JAODUO010001341">
    <property type="protein sequence ID" value="KAK2166002.1"/>
    <property type="molecule type" value="Genomic_DNA"/>
</dbReference>
<dbReference type="PANTHER" id="PTHR22420">
    <property type="entry name" value="PROTEIN FAM81A"/>
    <property type="match status" value="1"/>
</dbReference>
<reference evidence="4" key="1">
    <citation type="journal article" date="2023" name="Mol. Biol. Evol.">
        <title>Third-Generation Sequencing Reveals the Adaptive Role of the Epigenome in Three Deep-Sea Polychaetes.</title>
        <authorList>
            <person name="Perez M."/>
            <person name="Aroh O."/>
            <person name="Sun Y."/>
            <person name="Lan Y."/>
            <person name="Juniper S.K."/>
            <person name="Young C.R."/>
            <person name="Angers B."/>
            <person name="Qian P.Y."/>
        </authorList>
    </citation>
    <scope>NUCLEOTIDE SEQUENCE</scope>
    <source>
        <strain evidence="4">R07B-5</strain>
    </source>
</reference>
<dbReference type="InterPro" id="IPR029619">
    <property type="entry name" value="FAM81"/>
</dbReference>
<accession>A0AAD9K7D5</accession>
<dbReference type="Proteomes" id="UP001209878">
    <property type="component" value="Unassembled WGS sequence"/>
</dbReference>
<gene>
    <name evidence="4" type="ORF">NP493_1337g00078</name>
</gene>
<keyword evidence="1" id="KW-0175">Coiled coil</keyword>
<evidence type="ECO:0000256" key="3">
    <source>
        <dbReference type="SAM" id="MobiDB-lite"/>
    </source>
</evidence>
<sequence>MPLVNDGALLPMISGLPPGRSSPWRTPRNGGGGGGSRAVSNFDDLDARLSHQEMTTEALVDRANRIKEEVTTTLNLTQGTWEEERHARKMLQEHIHAITEVVRNLSKDVHTLEKQILVKEHAYSGTQNAVTNLEMHHVAGLTDLRGRVVRCDTAISQLSTDLKFCLDSIKSLRHEQQQQETKIAARFQRVEDRLNAFATQLEKSEVQNQMKIQHLEGDTNQQLMSVDSTTKSMVEQLKFSFDSYRVSEANERVKLEERLQLYMGQTSTSWDKKLTQLEKELLEKLSELNLKIEVTEEEIKKDKFRNSAANETMETTMTKRLESALLKQRDETSRLKRETHEGFITIRDTIENMKQVMDGKRRLLEEQLQRDIRNLHKMVVLI</sequence>
<evidence type="ECO:0008006" key="6">
    <source>
        <dbReference type="Google" id="ProtNLM"/>
    </source>
</evidence>
<dbReference type="PANTHER" id="PTHR22420:SF4">
    <property type="entry name" value="PROTEIN FAM81A"/>
    <property type="match status" value="1"/>
</dbReference>
<dbReference type="AlphaFoldDB" id="A0AAD9K7D5"/>
<evidence type="ECO:0000313" key="5">
    <source>
        <dbReference type="Proteomes" id="UP001209878"/>
    </source>
</evidence>
<comment type="similarity">
    <text evidence="2">Belongs to the FAM81 family.</text>
</comment>
<name>A0AAD9K7D5_RIDPI</name>
<evidence type="ECO:0000313" key="4">
    <source>
        <dbReference type="EMBL" id="KAK2166002.1"/>
    </source>
</evidence>
<proteinExistence type="inferred from homology"/>
<feature type="region of interest" description="Disordered" evidence="3">
    <location>
        <begin position="11"/>
        <end position="40"/>
    </location>
</feature>